<comment type="subcellular location">
    <subcellularLocation>
        <location evidence="1">Membrane</location>
        <topology evidence="1">Multi-pass membrane protein</topology>
    </subcellularLocation>
</comment>
<evidence type="ECO:0000256" key="3">
    <source>
        <dbReference type="ARBA" id="ARBA00022448"/>
    </source>
</evidence>
<keyword evidence="12" id="KW-1185">Reference proteome</keyword>
<feature type="transmembrane region" description="Helical" evidence="9">
    <location>
        <begin position="300"/>
        <end position="321"/>
    </location>
</feature>
<dbReference type="InterPro" id="IPR003663">
    <property type="entry name" value="Sugar/inositol_transpt"/>
</dbReference>
<evidence type="ECO:0000259" key="10">
    <source>
        <dbReference type="PROSITE" id="PS50850"/>
    </source>
</evidence>
<feature type="transmembrane region" description="Helical" evidence="9">
    <location>
        <begin position="428"/>
        <end position="446"/>
    </location>
</feature>
<comment type="catalytic activity">
    <reaction evidence="7">
        <text>myo-inositol(out) + H(+)(out) = myo-inositol(in) + H(+)(in)</text>
        <dbReference type="Rhea" id="RHEA:60364"/>
        <dbReference type="ChEBI" id="CHEBI:15378"/>
        <dbReference type="ChEBI" id="CHEBI:17268"/>
    </reaction>
</comment>
<feature type="transmembrane region" description="Helical" evidence="9">
    <location>
        <begin position="362"/>
        <end position="384"/>
    </location>
</feature>
<dbReference type="InterPro" id="IPR020846">
    <property type="entry name" value="MFS_dom"/>
</dbReference>
<dbReference type="Proteomes" id="UP000245946">
    <property type="component" value="Unassembled WGS sequence"/>
</dbReference>
<dbReference type="GO" id="GO:0016020">
    <property type="term" value="C:membrane"/>
    <property type="evidence" value="ECO:0007669"/>
    <property type="project" value="UniProtKB-SubCell"/>
</dbReference>
<evidence type="ECO:0000256" key="8">
    <source>
        <dbReference type="RuleBase" id="RU003346"/>
    </source>
</evidence>
<dbReference type="GeneID" id="37267728"/>
<feature type="transmembrane region" description="Helical" evidence="9">
    <location>
        <begin position="216"/>
        <end position="237"/>
    </location>
</feature>
<accession>A0A316ZBJ0</accession>
<feature type="domain" description="Major facilitator superfamily (MFS) profile" evidence="10">
    <location>
        <begin position="42"/>
        <end position="486"/>
    </location>
</feature>
<dbReference type="PROSITE" id="PS50850">
    <property type="entry name" value="MFS"/>
    <property type="match status" value="1"/>
</dbReference>
<evidence type="ECO:0000256" key="7">
    <source>
        <dbReference type="ARBA" id="ARBA00049119"/>
    </source>
</evidence>
<organism evidence="11 12">
    <name type="scientific">Tilletiopsis washingtonensis</name>
    <dbReference type="NCBI Taxonomy" id="58919"/>
    <lineage>
        <taxon>Eukaryota</taxon>
        <taxon>Fungi</taxon>
        <taxon>Dikarya</taxon>
        <taxon>Basidiomycota</taxon>
        <taxon>Ustilaginomycotina</taxon>
        <taxon>Exobasidiomycetes</taxon>
        <taxon>Entylomatales</taxon>
        <taxon>Entylomatales incertae sedis</taxon>
        <taxon>Tilletiopsis</taxon>
    </lineage>
</organism>
<evidence type="ECO:0000313" key="11">
    <source>
        <dbReference type="EMBL" id="PWN98398.1"/>
    </source>
</evidence>
<dbReference type="EMBL" id="KZ819291">
    <property type="protein sequence ID" value="PWN98398.1"/>
    <property type="molecule type" value="Genomic_DNA"/>
</dbReference>
<sequence length="545" mass="60228">MRATLGASYDQVVSGAKAAADAEHVDLGVFAALRTHWKATLFSMGLSFALVMEGYDVVVINSFYGQSQFINTFGTVLPNGEKVITAPWQTGLSNSALVGEVIGLGLNGWASDRFGYRKTYMVSMAVMMITVLAPVLARSLPALSAGEVLMGIPWGVFQTLTTAYASEIAPVMLRPYLTSFVCACWGLGILLSSIVVKLTLVIPGEWSWRLPFALQWVWPIPLALIAFFAPESPWYLVRHQRFDDARKALKKLQTKNSGDDQHIEHQVAFMNHTNALEKAEQSGASYFECFKGTSLRRTEIVAVVWALQWLCGNPLMSYAVTFYRRAGLDENTAFSLNCIMNTTYLIGTASSWFLMRWFGRRTLYLAGCVMCCAHLIAIGTLGFFSGEAVSWATGSLLITFALGYNCTIGPVCYTIVAEIPSSRLRAKSIVLSRLTYVLTGLLTNTLTPRMLSPDAWNWGAKGAFLYLGTCALCGIWCWFRLPETANRTYAEVDELFARGIAARKFSTTQVNLYETEKRHAVVRADSLNDDKVLDDKDLRTATLDA</sequence>
<feature type="transmembrane region" description="Helical" evidence="9">
    <location>
        <begin position="119"/>
        <end position="137"/>
    </location>
</feature>
<evidence type="ECO:0000256" key="1">
    <source>
        <dbReference type="ARBA" id="ARBA00004141"/>
    </source>
</evidence>
<name>A0A316ZBJ0_9BASI</name>
<dbReference type="InterPro" id="IPR005829">
    <property type="entry name" value="Sugar_transporter_CS"/>
</dbReference>
<evidence type="ECO:0000313" key="12">
    <source>
        <dbReference type="Proteomes" id="UP000245946"/>
    </source>
</evidence>
<evidence type="ECO:0000256" key="9">
    <source>
        <dbReference type="SAM" id="Phobius"/>
    </source>
</evidence>
<gene>
    <name evidence="11" type="ORF">FA09DRAFT_296710</name>
</gene>
<keyword evidence="3 8" id="KW-0813">Transport</keyword>
<dbReference type="RefSeq" id="XP_025598677.1">
    <property type="nucleotide sequence ID" value="XM_025740182.1"/>
</dbReference>
<dbReference type="GO" id="GO:0005351">
    <property type="term" value="F:carbohydrate:proton symporter activity"/>
    <property type="evidence" value="ECO:0007669"/>
    <property type="project" value="TreeGrafter"/>
</dbReference>
<feature type="transmembrane region" description="Helical" evidence="9">
    <location>
        <begin position="333"/>
        <end position="355"/>
    </location>
</feature>
<dbReference type="AlphaFoldDB" id="A0A316ZBJ0"/>
<evidence type="ECO:0000256" key="5">
    <source>
        <dbReference type="ARBA" id="ARBA00022989"/>
    </source>
</evidence>
<dbReference type="STRING" id="58919.A0A316ZBJ0"/>
<dbReference type="InterPro" id="IPR050360">
    <property type="entry name" value="MFS_Sugar_Transporters"/>
</dbReference>
<dbReference type="OrthoDB" id="6612291at2759"/>
<dbReference type="FunFam" id="1.20.1250.20:FF:000078">
    <property type="entry name" value="MFS maltose transporter, putative"/>
    <property type="match status" value="1"/>
</dbReference>
<feature type="transmembrane region" description="Helical" evidence="9">
    <location>
        <begin position="458"/>
        <end position="479"/>
    </location>
</feature>
<dbReference type="Gene3D" id="1.20.1250.20">
    <property type="entry name" value="MFS general substrate transporter like domains"/>
    <property type="match status" value="1"/>
</dbReference>
<keyword evidence="5 9" id="KW-1133">Transmembrane helix</keyword>
<keyword evidence="4 9" id="KW-0812">Transmembrane</keyword>
<protein>
    <submittedName>
        <fullName evidence="11">General substrate transporter</fullName>
    </submittedName>
</protein>
<reference evidence="11 12" key="1">
    <citation type="journal article" date="2018" name="Mol. Biol. Evol.">
        <title>Broad Genomic Sampling Reveals a Smut Pathogenic Ancestry of the Fungal Clade Ustilaginomycotina.</title>
        <authorList>
            <person name="Kijpornyongpan T."/>
            <person name="Mondo S.J."/>
            <person name="Barry K."/>
            <person name="Sandor L."/>
            <person name="Lee J."/>
            <person name="Lipzen A."/>
            <person name="Pangilinan J."/>
            <person name="LaButti K."/>
            <person name="Hainaut M."/>
            <person name="Henrissat B."/>
            <person name="Grigoriev I.V."/>
            <person name="Spatafora J.W."/>
            <person name="Aime M.C."/>
        </authorList>
    </citation>
    <scope>NUCLEOTIDE SEQUENCE [LARGE SCALE GENOMIC DNA]</scope>
    <source>
        <strain evidence="11 12">MCA 4186</strain>
    </source>
</reference>
<keyword evidence="6 9" id="KW-0472">Membrane</keyword>
<dbReference type="NCBIfam" id="TIGR00879">
    <property type="entry name" value="SP"/>
    <property type="match status" value="1"/>
</dbReference>
<dbReference type="InterPro" id="IPR036259">
    <property type="entry name" value="MFS_trans_sf"/>
</dbReference>
<evidence type="ECO:0000256" key="6">
    <source>
        <dbReference type="ARBA" id="ARBA00023136"/>
    </source>
</evidence>
<dbReference type="SUPFAM" id="SSF103473">
    <property type="entry name" value="MFS general substrate transporter"/>
    <property type="match status" value="1"/>
</dbReference>
<proteinExistence type="inferred from homology"/>
<dbReference type="InterPro" id="IPR005828">
    <property type="entry name" value="MFS_sugar_transport-like"/>
</dbReference>
<feature type="transmembrane region" description="Helical" evidence="9">
    <location>
        <begin position="143"/>
        <end position="164"/>
    </location>
</feature>
<evidence type="ECO:0000256" key="2">
    <source>
        <dbReference type="ARBA" id="ARBA00010992"/>
    </source>
</evidence>
<dbReference type="Pfam" id="PF00083">
    <property type="entry name" value="Sugar_tr"/>
    <property type="match status" value="1"/>
</dbReference>
<feature type="transmembrane region" description="Helical" evidence="9">
    <location>
        <begin position="396"/>
        <end position="416"/>
    </location>
</feature>
<feature type="transmembrane region" description="Helical" evidence="9">
    <location>
        <begin position="176"/>
        <end position="196"/>
    </location>
</feature>
<evidence type="ECO:0000256" key="4">
    <source>
        <dbReference type="ARBA" id="ARBA00022692"/>
    </source>
</evidence>
<comment type="similarity">
    <text evidence="2 8">Belongs to the major facilitator superfamily. Sugar transporter (TC 2.A.1.1) family.</text>
</comment>
<dbReference type="PANTHER" id="PTHR48022:SF53">
    <property type="entry name" value="ALPHA-GLUCOSIDE TRANSPORTER, PUTATIVE (AFU_ORTHOLOGUE AFUA_3G01700)-RELATED"/>
    <property type="match status" value="1"/>
</dbReference>
<dbReference type="PANTHER" id="PTHR48022">
    <property type="entry name" value="PLASTIDIC GLUCOSE TRANSPORTER 4"/>
    <property type="match status" value="1"/>
</dbReference>
<dbReference type="PROSITE" id="PS00217">
    <property type="entry name" value="SUGAR_TRANSPORT_2"/>
    <property type="match status" value="1"/>
</dbReference>